<dbReference type="Proteomes" id="UP000299102">
    <property type="component" value="Unassembled WGS sequence"/>
</dbReference>
<comment type="caution">
    <text evidence="1">The sequence shown here is derived from an EMBL/GenBank/DDBJ whole genome shotgun (WGS) entry which is preliminary data.</text>
</comment>
<protein>
    <submittedName>
        <fullName evidence="1">Uncharacterized protein</fullName>
    </submittedName>
</protein>
<sequence length="176" mass="19544">MRSLCSMCGVSGKDRCRDSDVRERCGWKEDLVTGVDRVATVFARTWTARGQALDLKYKGRRKLCLKRKSLGSCRRCISDSRARGPMFGCREGRFLTTAKKGDGADGLATICEAAISIGPTWANAYIDCLISLELTSKFFHSDRTTGRREVLPLVFNSETLSDAEPQPGPSKRLRTE</sequence>
<accession>A0A4C1U2T2</accession>
<reference evidence="1 2" key="1">
    <citation type="journal article" date="2019" name="Commun. Biol.">
        <title>The bagworm genome reveals a unique fibroin gene that provides high tensile strength.</title>
        <authorList>
            <person name="Kono N."/>
            <person name="Nakamura H."/>
            <person name="Ohtoshi R."/>
            <person name="Tomita M."/>
            <person name="Numata K."/>
            <person name="Arakawa K."/>
        </authorList>
    </citation>
    <scope>NUCLEOTIDE SEQUENCE [LARGE SCALE GENOMIC DNA]</scope>
</reference>
<dbReference type="AlphaFoldDB" id="A0A4C1U2T2"/>
<keyword evidence="2" id="KW-1185">Reference proteome</keyword>
<evidence type="ECO:0000313" key="2">
    <source>
        <dbReference type="Proteomes" id="UP000299102"/>
    </source>
</evidence>
<gene>
    <name evidence="1" type="ORF">EVAR_78939_1</name>
</gene>
<organism evidence="1 2">
    <name type="scientific">Eumeta variegata</name>
    <name type="common">Bagworm moth</name>
    <name type="synonym">Eumeta japonica</name>
    <dbReference type="NCBI Taxonomy" id="151549"/>
    <lineage>
        <taxon>Eukaryota</taxon>
        <taxon>Metazoa</taxon>
        <taxon>Ecdysozoa</taxon>
        <taxon>Arthropoda</taxon>
        <taxon>Hexapoda</taxon>
        <taxon>Insecta</taxon>
        <taxon>Pterygota</taxon>
        <taxon>Neoptera</taxon>
        <taxon>Endopterygota</taxon>
        <taxon>Lepidoptera</taxon>
        <taxon>Glossata</taxon>
        <taxon>Ditrysia</taxon>
        <taxon>Tineoidea</taxon>
        <taxon>Psychidae</taxon>
        <taxon>Oiketicinae</taxon>
        <taxon>Eumeta</taxon>
    </lineage>
</organism>
<dbReference type="EMBL" id="BGZK01000119">
    <property type="protein sequence ID" value="GBP20560.1"/>
    <property type="molecule type" value="Genomic_DNA"/>
</dbReference>
<evidence type="ECO:0000313" key="1">
    <source>
        <dbReference type="EMBL" id="GBP20560.1"/>
    </source>
</evidence>
<name>A0A4C1U2T2_EUMVA</name>
<proteinExistence type="predicted"/>
<dbReference type="OrthoDB" id="425681at2759"/>